<feature type="compositionally biased region" description="Low complexity" evidence="4">
    <location>
        <begin position="7"/>
        <end position="24"/>
    </location>
</feature>
<keyword evidence="5" id="KW-0812">Transmembrane</keyword>
<dbReference type="Proteomes" id="UP000027120">
    <property type="component" value="Unassembled WGS sequence"/>
</dbReference>
<evidence type="ECO:0000313" key="7">
    <source>
        <dbReference type="Proteomes" id="UP000027120"/>
    </source>
</evidence>
<protein>
    <recommendedName>
        <fullName evidence="8">Peptidase M28 domain-containing protein</fullName>
    </recommendedName>
</protein>
<evidence type="ECO:0008006" key="8">
    <source>
        <dbReference type="Google" id="ProtNLM"/>
    </source>
</evidence>
<dbReference type="InterPro" id="IPR045175">
    <property type="entry name" value="M28_fam"/>
</dbReference>
<sequence length="195" mass="21436">MRKRPQPEASSSSSSASKSEPQASDEQIKTGSSNDIHVRSAKRSGLAWTVAFAAFVYATYGVYYYQYEHMPPPLTADQAGKRGFSEFEAIKHVKALTELGPHPVGSDALDRALQVYVFAAAQKIKETKHWEVDVEVDFFHAKSGANRLVSGAFMGRTLIYSDLNHIVLRIQPKYASEAAENAILVSSHIDTVFAA</sequence>
<dbReference type="EMBL" id="KK785131">
    <property type="protein sequence ID" value="KDO48800.1"/>
    <property type="molecule type" value="Genomic_DNA"/>
</dbReference>
<feature type="region of interest" description="Disordered" evidence="4">
    <location>
        <begin position="1"/>
        <end position="35"/>
    </location>
</feature>
<dbReference type="PANTHER" id="PTHR12147:SF58">
    <property type="entry name" value="VACUOLAR MEMBRANE PROTEASE"/>
    <property type="match status" value="1"/>
</dbReference>
<dbReference type="STRING" id="2711.A0A067E4L2"/>
<dbReference type="PANTHER" id="PTHR12147">
    <property type="entry name" value="METALLOPEPTIDASE M28 FAMILY MEMBER"/>
    <property type="match status" value="1"/>
</dbReference>
<organism evidence="6 7">
    <name type="scientific">Citrus sinensis</name>
    <name type="common">Sweet orange</name>
    <name type="synonym">Citrus aurantium var. sinensis</name>
    <dbReference type="NCBI Taxonomy" id="2711"/>
    <lineage>
        <taxon>Eukaryota</taxon>
        <taxon>Viridiplantae</taxon>
        <taxon>Streptophyta</taxon>
        <taxon>Embryophyta</taxon>
        <taxon>Tracheophyta</taxon>
        <taxon>Spermatophyta</taxon>
        <taxon>Magnoliopsida</taxon>
        <taxon>eudicotyledons</taxon>
        <taxon>Gunneridae</taxon>
        <taxon>Pentapetalae</taxon>
        <taxon>rosids</taxon>
        <taxon>malvids</taxon>
        <taxon>Sapindales</taxon>
        <taxon>Rutaceae</taxon>
        <taxon>Aurantioideae</taxon>
        <taxon>Citrus</taxon>
    </lineage>
</organism>
<dbReference type="GO" id="GO:0008235">
    <property type="term" value="F:metalloexopeptidase activity"/>
    <property type="evidence" value="ECO:0007669"/>
    <property type="project" value="InterPro"/>
</dbReference>
<keyword evidence="5" id="KW-0472">Membrane</keyword>
<keyword evidence="7" id="KW-1185">Reference proteome</keyword>
<reference evidence="6 7" key="1">
    <citation type="submission" date="2014-04" db="EMBL/GenBank/DDBJ databases">
        <authorList>
            <consortium name="International Citrus Genome Consortium"/>
            <person name="Gmitter F."/>
            <person name="Chen C."/>
            <person name="Farmerie W."/>
            <person name="Harkins T."/>
            <person name="Desany B."/>
            <person name="Mohiuddin M."/>
            <person name="Kodira C."/>
            <person name="Borodovsky M."/>
            <person name="Lomsadze A."/>
            <person name="Burns P."/>
            <person name="Jenkins J."/>
            <person name="Prochnik S."/>
            <person name="Shu S."/>
            <person name="Chapman J."/>
            <person name="Pitluck S."/>
            <person name="Schmutz J."/>
            <person name="Rokhsar D."/>
        </authorList>
    </citation>
    <scope>NUCLEOTIDE SEQUENCE</scope>
</reference>
<keyword evidence="3" id="KW-0325">Glycoprotein</keyword>
<dbReference type="GO" id="GO:0006508">
    <property type="term" value="P:proteolysis"/>
    <property type="evidence" value="ECO:0007669"/>
    <property type="project" value="InterPro"/>
</dbReference>
<evidence type="ECO:0000256" key="3">
    <source>
        <dbReference type="ARBA" id="ARBA00023180"/>
    </source>
</evidence>
<evidence type="ECO:0000256" key="2">
    <source>
        <dbReference type="ARBA" id="ARBA00022989"/>
    </source>
</evidence>
<dbReference type="SUPFAM" id="SSF53187">
    <property type="entry name" value="Zn-dependent exopeptidases"/>
    <property type="match status" value="1"/>
</dbReference>
<evidence type="ECO:0000256" key="1">
    <source>
        <dbReference type="ARBA" id="ARBA00004370"/>
    </source>
</evidence>
<dbReference type="AlphaFoldDB" id="A0A067E4L2"/>
<gene>
    <name evidence="6" type="ORF">CISIN_1g0024022mg</name>
</gene>
<accession>A0A067E4L2</accession>
<dbReference type="GO" id="GO:0016020">
    <property type="term" value="C:membrane"/>
    <property type="evidence" value="ECO:0007669"/>
    <property type="project" value="UniProtKB-SubCell"/>
</dbReference>
<evidence type="ECO:0000256" key="5">
    <source>
        <dbReference type="SAM" id="Phobius"/>
    </source>
</evidence>
<comment type="subcellular location">
    <subcellularLocation>
        <location evidence="1">Membrane</location>
    </subcellularLocation>
</comment>
<proteinExistence type="predicted"/>
<feature type="non-terminal residue" evidence="6">
    <location>
        <position position="195"/>
    </location>
</feature>
<feature type="transmembrane region" description="Helical" evidence="5">
    <location>
        <begin position="46"/>
        <end position="65"/>
    </location>
</feature>
<name>A0A067E4L2_CITSI</name>
<keyword evidence="2 5" id="KW-1133">Transmembrane helix</keyword>
<dbReference type="Gene3D" id="3.40.630.10">
    <property type="entry name" value="Zn peptidases"/>
    <property type="match status" value="1"/>
</dbReference>
<evidence type="ECO:0000313" key="6">
    <source>
        <dbReference type="EMBL" id="KDO48800.1"/>
    </source>
</evidence>
<evidence type="ECO:0000256" key="4">
    <source>
        <dbReference type="SAM" id="MobiDB-lite"/>
    </source>
</evidence>